<dbReference type="STRING" id="1121328.JWYL7_1530"/>
<protein>
    <recommendedName>
        <fullName evidence="1">DOD-type homing endonuclease domain-containing protein</fullName>
    </recommendedName>
</protein>
<dbReference type="InterPro" id="IPR027434">
    <property type="entry name" value="Homing_endonucl"/>
</dbReference>
<dbReference type="Gene3D" id="1.10.10.60">
    <property type="entry name" value="Homeodomain-like"/>
    <property type="match status" value="1"/>
</dbReference>
<name>A0A150FTF4_CLOPD</name>
<keyword evidence="5" id="KW-1185">Reference proteome</keyword>
<dbReference type="InterPro" id="IPR004042">
    <property type="entry name" value="Intein_endonuc_central"/>
</dbReference>
<dbReference type="EMBL" id="LSFY01000001">
    <property type="protein sequence ID" value="KXZ40455.1"/>
    <property type="molecule type" value="Genomic_DNA"/>
</dbReference>
<dbReference type="PATRIC" id="fig|1121328.3.peg.1541"/>
<dbReference type="Gene3D" id="3.10.28.10">
    <property type="entry name" value="Homing endonucleases"/>
    <property type="match status" value="1"/>
</dbReference>
<dbReference type="Proteomes" id="UP000092605">
    <property type="component" value="Unassembled WGS sequence"/>
</dbReference>
<evidence type="ECO:0000313" key="2">
    <source>
        <dbReference type="EMBL" id="KXZ40455.1"/>
    </source>
</evidence>
<accession>A0A150FTF4</accession>
<dbReference type="SUPFAM" id="SSF55608">
    <property type="entry name" value="Homing endonucleases"/>
    <property type="match status" value="2"/>
</dbReference>
<evidence type="ECO:0000313" key="5">
    <source>
        <dbReference type="Proteomes" id="UP000323392"/>
    </source>
</evidence>
<organism evidence="2 4">
    <name type="scientific">Alkalithermobacter thermoalcaliphilus JW-YL-7 = DSM 7308</name>
    <dbReference type="NCBI Taxonomy" id="1121328"/>
    <lineage>
        <taxon>Bacteria</taxon>
        <taxon>Bacillati</taxon>
        <taxon>Bacillota</taxon>
        <taxon>Clostridia</taxon>
        <taxon>Peptostreptococcales</taxon>
        <taxon>Tepidibacteraceae</taxon>
        <taxon>Alkalithermobacter</taxon>
    </lineage>
</organism>
<evidence type="ECO:0000313" key="4">
    <source>
        <dbReference type="Proteomes" id="UP000092605"/>
    </source>
</evidence>
<feature type="domain" description="DOD-type homing endonuclease" evidence="1">
    <location>
        <begin position="74"/>
        <end position="197"/>
    </location>
</feature>
<dbReference type="OrthoDB" id="961985at2"/>
<gene>
    <name evidence="2" type="ORF">JWYL7_1530</name>
    <name evidence="3" type="ORF">SAMN05661008_01555</name>
</gene>
<reference evidence="2 4" key="1">
    <citation type="submission" date="2016-02" db="EMBL/GenBank/DDBJ databases">
        <title>Draft genome sequence for Clostridium paradoxum JW-YL-7.</title>
        <authorList>
            <person name="Utturkar S.M."/>
            <person name="Lancaster A."/>
            <person name="Poole F.L."/>
            <person name="Adams M.W."/>
            <person name="Brown S.D."/>
        </authorList>
    </citation>
    <scope>NUCLEOTIDE SEQUENCE [LARGE SCALE GENOMIC DNA]</scope>
    <source>
        <strain evidence="2 4">JW-YL-7</strain>
    </source>
</reference>
<sequence length="282" mass="33061">MKHYNKLTQVDKEHIIELFNKGLEFKEIMQLLCVSKRSVARVLKEANINTKRRNRYNLNESYFEDIDSQEKAYILGLMYADGFVGSDKHNNIVISLTREDRYLLEKICTEIQFTGKLRDVDKGGNYENSKSKSVLNFSSKKMASDLRKLGLYPGKSKQLSNIPHLNKELIRHFIRGYFDGDGSISLGTSTSYYKMKDGTLKVYKYNSPRFSIIGTIEFLKNIEKYMPGTFSYRDSKTDYMKYMECSSKRDMIDIFEFLYNDSTIHLERKFNKWQQVLSAINK</sequence>
<dbReference type="GO" id="GO:0004519">
    <property type="term" value="F:endonuclease activity"/>
    <property type="evidence" value="ECO:0007669"/>
    <property type="project" value="InterPro"/>
</dbReference>
<dbReference type="Proteomes" id="UP000323392">
    <property type="component" value="Unassembled WGS sequence"/>
</dbReference>
<proteinExistence type="predicted"/>
<reference evidence="3 5" key="2">
    <citation type="submission" date="2016-11" db="EMBL/GenBank/DDBJ databases">
        <authorList>
            <person name="Varghese N."/>
            <person name="Submissions S."/>
        </authorList>
    </citation>
    <scope>NUCLEOTIDE SEQUENCE [LARGE SCALE GENOMIC DNA]</scope>
    <source>
        <strain evidence="3 5">DSM 7308</strain>
    </source>
</reference>
<comment type="caution">
    <text evidence="2">The sequence shown here is derived from an EMBL/GenBank/DDBJ whole genome shotgun (WGS) entry which is preliminary data.</text>
</comment>
<dbReference type="EMBL" id="FRBG01000013">
    <property type="protein sequence ID" value="SHL15411.1"/>
    <property type="molecule type" value="Genomic_DNA"/>
</dbReference>
<evidence type="ECO:0000259" key="1">
    <source>
        <dbReference type="PROSITE" id="PS50819"/>
    </source>
</evidence>
<evidence type="ECO:0000313" key="3">
    <source>
        <dbReference type="EMBL" id="SHL15411.1"/>
    </source>
</evidence>
<dbReference type="PROSITE" id="PS50819">
    <property type="entry name" value="INTEIN_ENDONUCLEASE"/>
    <property type="match status" value="1"/>
</dbReference>
<dbReference type="AlphaFoldDB" id="A0A150FTF4"/>
<dbReference type="RefSeq" id="WP_066071347.1">
    <property type="nucleotide sequence ID" value="NZ_FRBG01000013.1"/>
</dbReference>